<evidence type="ECO:0000256" key="3">
    <source>
        <dbReference type="ARBA" id="ARBA00022694"/>
    </source>
</evidence>
<dbReference type="GO" id="GO:0005829">
    <property type="term" value="C:cytosol"/>
    <property type="evidence" value="ECO:0007669"/>
    <property type="project" value="TreeGrafter"/>
</dbReference>
<evidence type="ECO:0000256" key="4">
    <source>
        <dbReference type="ARBA" id="ARBA00023242"/>
    </source>
</evidence>
<dbReference type="SUPFAM" id="SSF143870">
    <property type="entry name" value="PF0523-like"/>
    <property type="match status" value="1"/>
</dbReference>
<proteinExistence type="inferred from homology"/>
<gene>
    <name evidence="6" type="ORF">DdX_03332</name>
</gene>
<evidence type="ECO:0000256" key="2">
    <source>
        <dbReference type="ARBA" id="ARBA00005546"/>
    </source>
</evidence>
<dbReference type="GO" id="GO:0005634">
    <property type="term" value="C:nucleus"/>
    <property type="evidence" value="ECO:0007669"/>
    <property type="project" value="UniProtKB-SubCell"/>
</dbReference>
<keyword evidence="7" id="KW-1185">Reference proteome</keyword>
<protein>
    <submittedName>
        <fullName evidence="6">Kinase binding protein domain-containing protein</fullName>
    </submittedName>
</protein>
<dbReference type="Pfam" id="PF08617">
    <property type="entry name" value="CGI-121"/>
    <property type="match status" value="1"/>
</dbReference>
<dbReference type="GO" id="GO:0000408">
    <property type="term" value="C:EKC/KEOPS complex"/>
    <property type="evidence" value="ECO:0007669"/>
    <property type="project" value="TreeGrafter"/>
</dbReference>
<comment type="similarity">
    <text evidence="2 5">Belongs to the CGI121/TPRKB family.</text>
</comment>
<organism evidence="6 7">
    <name type="scientific">Ditylenchus destructor</name>
    <dbReference type="NCBI Taxonomy" id="166010"/>
    <lineage>
        <taxon>Eukaryota</taxon>
        <taxon>Metazoa</taxon>
        <taxon>Ecdysozoa</taxon>
        <taxon>Nematoda</taxon>
        <taxon>Chromadorea</taxon>
        <taxon>Rhabditida</taxon>
        <taxon>Tylenchina</taxon>
        <taxon>Tylenchomorpha</taxon>
        <taxon>Sphaerularioidea</taxon>
        <taxon>Anguinidae</taxon>
        <taxon>Anguininae</taxon>
        <taxon>Ditylenchus</taxon>
    </lineage>
</organism>
<dbReference type="GO" id="GO:0002949">
    <property type="term" value="P:tRNA threonylcarbamoyladenosine modification"/>
    <property type="evidence" value="ECO:0007669"/>
    <property type="project" value="TreeGrafter"/>
</dbReference>
<dbReference type="AlphaFoldDB" id="A0AAD4NJ10"/>
<dbReference type="PANTHER" id="PTHR15840">
    <property type="entry name" value="CGI-121 FAMILY MEMBER"/>
    <property type="match status" value="1"/>
</dbReference>
<dbReference type="EMBL" id="JAKKPZ010000002">
    <property type="protein sequence ID" value="KAI1726610.1"/>
    <property type="molecule type" value="Genomic_DNA"/>
</dbReference>
<dbReference type="Gene3D" id="3.30.2380.10">
    <property type="entry name" value="CGI121/TPRKB"/>
    <property type="match status" value="1"/>
</dbReference>
<name>A0AAD4NJ10_9BILA</name>
<dbReference type="GO" id="GO:0016301">
    <property type="term" value="F:kinase activity"/>
    <property type="evidence" value="ECO:0007669"/>
    <property type="project" value="UniProtKB-KW"/>
</dbReference>
<evidence type="ECO:0000256" key="5">
    <source>
        <dbReference type="RuleBase" id="RU004398"/>
    </source>
</evidence>
<comment type="subcellular location">
    <subcellularLocation>
        <location evidence="1">Nucleus</location>
    </subcellularLocation>
</comment>
<comment type="caution">
    <text evidence="6">The sequence shown here is derived from an EMBL/GenBank/DDBJ whole genome shotgun (WGS) entry which is preliminary data.</text>
</comment>
<sequence>MCISPANQPLEYKRKHCRMKSGISTYYELQPDPYDFSQRQSLRVCIFRDVKNAIELRRLLRDGDIDAAMIRPELVAEPFILLAAANRAIHQAAHNRMYTRSLSAELIYSLSPTRNISESLNVFGIAENSRNLIVAVFDDKSGKKMVKVAKKIDGIPAPLHTLRELADIGLIKKVYQLPTEGPELNAASISDLIVARIVSKDLAL</sequence>
<accession>A0AAD4NJ10</accession>
<evidence type="ECO:0000313" key="6">
    <source>
        <dbReference type="EMBL" id="KAI1726610.1"/>
    </source>
</evidence>
<dbReference type="PANTHER" id="PTHR15840:SF10">
    <property type="entry name" value="EKC_KEOPS COMPLEX SUBUNIT TPRKB"/>
    <property type="match status" value="1"/>
</dbReference>
<keyword evidence="6" id="KW-0418">Kinase</keyword>
<keyword evidence="3" id="KW-0819">tRNA processing</keyword>
<evidence type="ECO:0000313" key="7">
    <source>
        <dbReference type="Proteomes" id="UP001201812"/>
    </source>
</evidence>
<evidence type="ECO:0000256" key="1">
    <source>
        <dbReference type="ARBA" id="ARBA00004123"/>
    </source>
</evidence>
<reference evidence="6" key="1">
    <citation type="submission" date="2022-01" db="EMBL/GenBank/DDBJ databases">
        <title>Genome Sequence Resource for Two Populations of Ditylenchus destructor, the Migratory Endoparasitic Phytonematode.</title>
        <authorList>
            <person name="Zhang H."/>
            <person name="Lin R."/>
            <person name="Xie B."/>
        </authorList>
    </citation>
    <scope>NUCLEOTIDE SEQUENCE</scope>
    <source>
        <strain evidence="6">BazhouSP</strain>
    </source>
</reference>
<keyword evidence="6" id="KW-0808">Transferase</keyword>
<dbReference type="Proteomes" id="UP001201812">
    <property type="component" value="Unassembled WGS sequence"/>
</dbReference>
<keyword evidence="4 5" id="KW-0539">Nucleus</keyword>
<dbReference type="InterPro" id="IPR036504">
    <property type="entry name" value="CGI121/TPRKB_sf"/>
</dbReference>
<dbReference type="InterPro" id="IPR013926">
    <property type="entry name" value="CGI121/TPRKB"/>
</dbReference>